<evidence type="ECO:0000313" key="1">
    <source>
        <dbReference type="EMBL" id="AOX17503.1"/>
    </source>
</evidence>
<dbReference type="STRING" id="153496.A0U89_10525"/>
<dbReference type="SUPFAM" id="SSF160207">
    <property type="entry name" value="NMB0488-like"/>
    <property type="match status" value="1"/>
</dbReference>
<proteinExistence type="predicted"/>
<accession>A0A1D8UV38</accession>
<dbReference type="Gene3D" id="3.40.1590.10">
    <property type="entry name" value="NMB0488-like"/>
    <property type="match status" value="1"/>
</dbReference>
<reference evidence="1 2" key="1">
    <citation type="journal article" date="2016" name="Microb. Cell Fact.">
        <title>Dissection of exopolysaccharide biosynthesis in Kozakia baliensis.</title>
        <authorList>
            <person name="Brandt J.U."/>
            <person name="Jakob F."/>
            <person name="Behr J."/>
            <person name="Geissler A.J."/>
            <person name="Vogel R.F."/>
        </authorList>
    </citation>
    <scope>NUCLEOTIDE SEQUENCE [LARGE SCALE GENOMIC DNA]</scope>
    <source>
        <strain evidence="1 2">DSM 14400</strain>
    </source>
</reference>
<dbReference type="InterPro" id="IPR037891">
    <property type="entry name" value="Cdil-like_sf"/>
</dbReference>
<dbReference type="Proteomes" id="UP000179145">
    <property type="component" value="Chromosome"/>
</dbReference>
<dbReference type="OrthoDB" id="7223800at2"/>
<organism evidence="1 2">
    <name type="scientific">Kozakia baliensis</name>
    <dbReference type="NCBI Taxonomy" id="153496"/>
    <lineage>
        <taxon>Bacteria</taxon>
        <taxon>Pseudomonadati</taxon>
        <taxon>Pseudomonadota</taxon>
        <taxon>Alphaproteobacteria</taxon>
        <taxon>Acetobacterales</taxon>
        <taxon>Acetobacteraceae</taxon>
        <taxon>Kozakia</taxon>
    </lineage>
</organism>
<dbReference type="Pfam" id="PF07262">
    <property type="entry name" value="CdiI"/>
    <property type="match status" value="1"/>
</dbReference>
<gene>
    <name evidence="1" type="ORF">A0U89_10525</name>
</gene>
<evidence type="ECO:0000313" key="2">
    <source>
        <dbReference type="Proteomes" id="UP000179145"/>
    </source>
</evidence>
<dbReference type="InterPro" id="IPR009888">
    <property type="entry name" value="CdiI_Proteobact"/>
</dbReference>
<sequence>MNNPHLTPERVRWLHTKRAALHLSPKYISIECQETWGGQYFSRTGWSAHAPLGASLQWIGENFRKAITTSEYFNDPTAPTVDVTAFRAMEPESKTRRLAFEADIATTYGYKKIEDIGLRCDRVSSEWHYLIDDVVILKPTKRMPGGHRSWPEDKKYQDKRVHVPLSVTDEGLGLAIRDAFSRCEAPGRQKINWPREEAE</sequence>
<keyword evidence="2" id="KW-1185">Reference proteome</keyword>
<name>A0A1D8UV38_9PROT</name>
<dbReference type="AlphaFoldDB" id="A0A1D8UV38"/>
<protein>
    <submittedName>
        <fullName evidence="1">Uncharacterized protein</fullName>
    </submittedName>
</protein>
<dbReference type="RefSeq" id="WP_070403088.1">
    <property type="nucleotide sequence ID" value="NZ_BJVW01000001.1"/>
</dbReference>
<dbReference type="KEGG" id="kba:A0U89_10525"/>
<dbReference type="EMBL" id="CP014674">
    <property type="protein sequence ID" value="AOX17503.1"/>
    <property type="molecule type" value="Genomic_DNA"/>
</dbReference>